<dbReference type="AlphaFoldDB" id="R0LTU8"/>
<sequence length="182" mass="20156">MPRRTHTERRIPSYPNAAFYHFQQQQQGIGFSSTDLLMKLPGHSSQGADTLGGSNIRNTAFTTGIKALLHTSRALNHIYGTWQPELRAIGKGALGLSAPIQGKSTFFYEKYLNSQHSRLAATYTKNCQKLNSWGQHDHFFTSSEASGLVPKLRHRILPPPKTSRPAQTLSFSYSPAMALPAS</sequence>
<accession>R0LTU8</accession>
<gene>
    <name evidence="1" type="ORF">Anapl_00054</name>
</gene>
<keyword evidence="2" id="KW-1185">Reference proteome</keyword>
<evidence type="ECO:0000313" key="1">
    <source>
        <dbReference type="EMBL" id="EOB03813.1"/>
    </source>
</evidence>
<proteinExistence type="predicted"/>
<organism evidence="1 2">
    <name type="scientific">Anas platyrhynchos</name>
    <name type="common">Mallard</name>
    <name type="synonym">Anas boschas</name>
    <dbReference type="NCBI Taxonomy" id="8839"/>
    <lineage>
        <taxon>Eukaryota</taxon>
        <taxon>Metazoa</taxon>
        <taxon>Chordata</taxon>
        <taxon>Craniata</taxon>
        <taxon>Vertebrata</taxon>
        <taxon>Euteleostomi</taxon>
        <taxon>Archelosauria</taxon>
        <taxon>Archosauria</taxon>
        <taxon>Dinosauria</taxon>
        <taxon>Saurischia</taxon>
        <taxon>Theropoda</taxon>
        <taxon>Coelurosauria</taxon>
        <taxon>Aves</taxon>
        <taxon>Neognathae</taxon>
        <taxon>Galloanserae</taxon>
        <taxon>Anseriformes</taxon>
        <taxon>Anatidae</taxon>
        <taxon>Anatinae</taxon>
        <taxon>Anas</taxon>
    </lineage>
</organism>
<protein>
    <submittedName>
        <fullName evidence="1">Uncharacterized protein</fullName>
    </submittedName>
</protein>
<evidence type="ECO:0000313" key="2">
    <source>
        <dbReference type="Proteomes" id="UP000296049"/>
    </source>
</evidence>
<dbReference type="Proteomes" id="UP000296049">
    <property type="component" value="Unassembled WGS sequence"/>
</dbReference>
<reference evidence="2" key="1">
    <citation type="journal article" date="2013" name="Nat. Genet.">
        <title>The duck genome and transcriptome provide insight into an avian influenza virus reservoir species.</title>
        <authorList>
            <person name="Huang Y."/>
            <person name="Li Y."/>
            <person name="Burt D.W."/>
            <person name="Chen H."/>
            <person name="Zhang Y."/>
            <person name="Qian W."/>
            <person name="Kim H."/>
            <person name="Gan S."/>
            <person name="Zhao Y."/>
            <person name="Li J."/>
            <person name="Yi K."/>
            <person name="Feng H."/>
            <person name="Zhu P."/>
            <person name="Li B."/>
            <person name="Liu Q."/>
            <person name="Fairley S."/>
            <person name="Magor K.E."/>
            <person name="Du Z."/>
            <person name="Hu X."/>
            <person name="Goodman L."/>
            <person name="Tafer H."/>
            <person name="Vignal A."/>
            <person name="Lee T."/>
            <person name="Kim K.W."/>
            <person name="Sheng Z."/>
            <person name="An Y."/>
            <person name="Searle S."/>
            <person name="Herrero J."/>
            <person name="Groenen M.A."/>
            <person name="Crooijmans R.P."/>
            <person name="Faraut T."/>
            <person name="Cai Q."/>
            <person name="Webster R.G."/>
            <person name="Aldridge J.R."/>
            <person name="Warren W.C."/>
            <person name="Bartschat S."/>
            <person name="Kehr S."/>
            <person name="Marz M."/>
            <person name="Stadler P.F."/>
            <person name="Smith J."/>
            <person name="Kraus R.H."/>
            <person name="Zhao Y."/>
            <person name="Ren L."/>
            <person name="Fei J."/>
            <person name="Morisson M."/>
            <person name="Kaiser P."/>
            <person name="Griffin D.K."/>
            <person name="Rao M."/>
            <person name="Pitel F."/>
            <person name="Wang J."/>
            <person name="Li N."/>
        </authorList>
    </citation>
    <scope>NUCLEOTIDE SEQUENCE [LARGE SCALE GENOMIC DNA]</scope>
</reference>
<dbReference type="EMBL" id="KB742833">
    <property type="protein sequence ID" value="EOB03813.1"/>
    <property type="molecule type" value="Genomic_DNA"/>
</dbReference>
<name>R0LTU8_ANAPL</name>